<evidence type="ECO:0000313" key="4">
    <source>
        <dbReference type="Proteomes" id="UP000807769"/>
    </source>
</evidence>
<keyword evidence="4" id="KW-1185">Reference proteome</keyword>
<feature type="transmembrane region" description="Helical" evidence="1">
    <location>
        <begin position="117"/>
        <end position="139"/>
    </location>
</feature>
<name>A0A9P7JD08_9AGAM</name>
<proteinExistence type="predicted"/>
<accession>A0A9P7JD08</accession>
<sequence>MKKILEVLQDSTISSKSGKDNRSRFWGVYKRVAEEHDGEFLERYTGDMDIVLVFSGLFSAVSTSFIVAMESNLSPDPSDTTNALLKQLVYIGLGNFTGAGSTPADPASMWSPTTPTLWIQTIAYASLAMSLLAAFGAVLGKQWLGYYKSNRYGRGSQEERGKRRQEKFDGLVTWYFDAVVQSFPVLLQISLLLFGIALGANMWYEQRSIAWVIIATTVFGFLFYSLTVMACLISPACPFQTPMSTVLRMLGMHSKIIW</sequence>
<dbReference type="RefSeq" id="XP_041192339.1">
    <property type="nucleotide sequence ID" value="XM_041331085.1"/>
</dbReference>
<keyword evidence="1" id="KW-0812">Transmembrane</keyword>
<keyword evidence="1" id="KW-0472">Membrane</keyword>
<gene>
    <name evidence="3" type="ORF">BJ212DRAFT_1273427</name>
</gene>
<dbReference type="Proteomes" id="UP000807769">
    <property type="component" value="Unassembled WGS sequence"/>
</dbReference>
<organism evidence="3 4">
    <name type="scientific">Suillus subaureus</name>
    <dbReference type="NCBI Taxonomy" id="48587"/>
    <lineage>
        <taxon>Eukaryota</taxon>
        <taxon>Fungi</taxon>
        <taxon>Dikarya</taxon>
        <taxon>Basidiomycota</taxon>
        <taxon>Agaricomycotina</taxon>
        <taxon>Agaricomycetes</taxon>
        <taxon>Agaricomycetidae</taxon>
        <taxon>Boletales</taxon>
        <taxon>Suillineae</taxon>
        <taxon>Suillaceae</taxon>
        <taxon>Suillus</taxon>
    </lineage>
</organism>
<comment type="caution">
    <text evidence="3">The sequence shown here is derived from an EMBL/GenBank/DDBJ whole genome shotgun (WGS) entry which is preliminary data.</text>
</comment>
<feature type="domain" description="DUF6535" evidence="2">
    <location>
        <begin position="26"/>
        <end position="203"/>
    </location>
</feature>
<evidence type="ECO:0000256" key="1">
    <source>
        <dbReference type="SAM" id="Phobius"/>
    </source>
</evidence>
<dbReference type="EMBL" id="JABBWG010000019">
    <property type="protein sequence ID" value="KAG1815202.1"/>
    <property type="molecule type" value="Genomic_DNA"/>
</dbReference>
<evidence type="ECO:0000313" key="3">
    <source>
        <dbReference type="EMBL" id="KAG1815202.1"/>
    </source>
</evidence>
<feature type="transmembrane region" description="Helical" evidence="1">
    <location>
        <begin position="209"/>
        <end position="233"/>
    </location>
</feature>
<dbReference type="InterPro" id="IPR045338">
    <property type="entry name" value="DUF6535"/>
</dbReference>
<dbReference type="GeneID" id="64625102"/>
<evidence type="ECO:0000259" key="2">
    <source>
        <dbReference type="Pfam" id="PF20153"/>
    </source>
</evidence>
<reference evidence="3" key="1">
    <citation type="journal article" date="2020" name="New Phytol.">
        <title>Comparative genomics reveals dynamic genome evolution in host specialist ectomycorrhizal fungi.</title>
        <authorList>
            <person name="Lofgren L.A."/>
            <person name="Nguyen N.H."/>
            <person name="Vilgalys R."/>
            <person name="Ruytinx J."/>
            <person name="Liao H.L."/>
            <person name="Branco S."/>
            <person name="Kuo A."/>
            <person name="LaButti K."/>
            <person name="Lipzen A."/>
            <person name="Andreopoulos W."/>
            <person name="Pangilinan J."/>
            <person name="Riley R."/>
            <person name="Hundley H."/>
            <person name="Na H."/>
            <person name="Barry K."/>
            <person name="Grigoriev I.V."/>
            <person name="Stajich J.E."/>
            <person name="Kennedy P.G."/>
        </authorList>
    </citation>
    <scope>NUCLEOTIDE SEQUENCE</scope>
    <source>
        <strain evidence="3">MN1</strain>
    </source>
</reference>
<keyword evidence="1" id="KW-1133">Transmembrane helix</keyword>
<protein>
    <recommendedName>
        <fullName evidence="2">DUF6535 domain-containing protein</fullName>
    </recommendedName>
</protein>
<feature type="transmembrane region" description="Helical" evidence="1">
    <location>
        <begin position="172"/>
        <end position="197"/>
    </location>
</feature>
<feature type="transmembrane region" description="Helical" evidence="1">
    <location>
        <begin position="50"/>
        <end position="69"/>
    </location>
</feature>
<dbReference type="Pfam" id="PF20153">
    <property type="entry name" value="DUF6535"/>
    <property type="match status" value="1"/>
</dbReference>
<dbReference type="OrthoDB" id="3219854at2759"/>
<dbReference type="AlphaFoldDB" id="A0A9P7JD08"/>